<feature type="non-terminal residue" evidence="13">
    <location>
        <position position="1"/>
    </location>
</feature>
<comment type="subcellular location">
    <subcellularLocation>
        <location evidence="1">Nucleus</location>
    </subcellularLocation>
</comment>
<feature type="compositionally biased region" description="Basic and acidic residues" evidence="9">
    <location>
        <begin position="586"/>
        <end position="598"/>
    </location>
</feature>
<feature type="domain" description="Rad4 beta-hairpin" evidence="11">
    <location>
        <begin position="885"/>
        <end position="941"/>
    </location>
</feature>
<dbReference type="Pfam" id="PF03835">
    <property type="entry name" value="Rad4"/>
    <property type="match status" value="1"/>
</dbReference>
<dbReference type="SUPFAM" id="SSF54001">
    <property type="entry name" value="Cysteine proteinases"/>
    <property type="match status" value="1"/>
</dbReference>
<reference evidence="13" key="1">
    <citation type="journal article" date="2014" name="Insect Biochem. Mol. Biol.">
        <title>An insight into the sialome of the frog biting fly, Corethrella appendiculata.</title>
        <authorList>
            <person name="Ribeiro J.M.C."/>
            <person name="Chagas A.C."/>
            <person name="Pham V.M."/>
            <person name="Lounibos L.P."/>
            <person name="Calvo E."/>
        </authorList>
    </citation>
    <scope>NUCLEOTIDE SEQUENCE</scope>
    <source>
        <tissue evidence="13">Salivary glands</tissue>
    </source>
</reference>
<feature type="compositionally biased region" description="Acidic residues" evidence="9">
    <location>
        <begin position="143"/>
        <end position="154"/>
    </location>
</feature>
<evidence type="ECO:0000256" key="7">
    <source>
        <dbReference type="ARBA" id="ARBA00023242"/>
    </source>
</evidence>
<dbReference type="FunFam" id="3.30.70.2460:FF:000001">
    <property type="entry name" value="DNA repair protein Rad4 family"/>
    <property type="match status" value="1"/>
</dbReference>
<dbReference type="InterPro" id="IPR018327">
    <property type="entry name" value="BHD_2"/>
</dbReference>
<dbReference type="InterPro" id="IPR038765">
    <property type="entry name" value="Papain-like_cys_pep_sf"/>
</dbReference>
<dbReference type="GO" id="GO:0005737">
    <property type="term" value="C:cytoplasm"/>
    <property type="evidence" value="ECO:0007669"/>
    <property type="project" value="TreeGrafter"/>
</dbReference>
<name>U5EEA4_9DIPT</name>
<dbReference type="Gene3D" id="3.90.260.10">
    <property type="entry name" value="Transglutaminase-like"/>
    <property type="match status" value="1"/>
</dbReference>
<dbReference type="Gene3D" id="3.30.70.2460">
    <property type="entry name" value="Rad4, beta-hairpin domain BHD3"/>
    <property type="match status" value="1"/>
</dbReference>
<dbReference type="InterPro" id="IPR018325">
    <property type="entry name" value="Rad4/PNGase_transGLS-fold"/>
</dbReference>
<dbReference type="InterPro" id="IPR042488">
    <property type="entry name" value="Rad4_BHD3_sf"/>
</dbReference>
<evidence type="ECO:0000259" key="12">
    <source>
        <dbReference type="SMART" id="SM01032"/>
    </source>
</evidence>
<feature type="region of interest" description="Disordered" evidence="9">
    <location>
        <begin position="505"/>
        <end position="629"/>
    </location>
</feature>
<dbReference type="Pfam" id="PF10405">
    <property type="entry name" value="BHD_3"/>
    <property type="match status" value="1"/>
</dbReference>
<feature type="compositionally biased region" description="Basic residues" evidence="9">
    <location>
        <begin position="74"/>
        <end position="84"/>
    </location>
</feature>
<feature type="compositionally biased region" description="Basic and acidic residues" evidence="9">
    <location>
        <begin position="187"/>
        <end position="197"/>
    </location>
</feature>
<evidence type="ECO:0000256" key="3">
    <source>
        <dbReference type="ARBA" id="ARBA00022553"/>
    </source>
</evidence>
<feature type="compositionally biased region" description="Acidic residues" evidence="9">
    <location>
        <begin position="1"/>
        <end position="11"/>
    </location>
</feature>
<evidence type="ECO:0000256" key="6">
    <source>
        <dbReference type="ARBA" id="ARBA00023204"/>
    </source>
</evidence>
<dbReference type="GO" id="GO:0003697">
    <property type="term" value="F:single-stranded DNA binding"/>
    <property type="evidence" value="ECO:0007669"/>
    <property type="project" value="TreeGrafter"/>
</dbReference>
<evidence type="ECO:0000259" key="10">
    <source>
        <dbReference type="SMART" id="SM01030"/>
    </source>
</evidence>
<feature type="domain" description="Rad4 beta-hairpin" evidence="12">
    <location>
        <begin position="948"/>
        <end position="1022"/>
    </location>
</feature>
<dbReference type="Gene3D" id="3.10.620.30">
    <property type="match status" value="1"/>
</dbReference>
<keyword evidence="6" id="KW-0234">DNA repair</keyword>
<dbReference type="Pfam" id="PF10403">
    <property type="entry name" value="BHD_1"/>
    <property type="match status" value="1"/>
</dbReference>
<feature type="compositionally biased region" description="Low complexity" evidence="9">
    <location>
        <begin position="172"/>
        <end position="185"/>
    </location>
</feature>
<feature type="region of interest" description="Disordered" evidence="9">
    <location>
        <begin position="289"/>
        <end position="311"/>
    </location>
</feature>
<dbReference type="GO" id="GO:0071942">
    <property type="term" value="C:XPC complex"/>
    <property type="evidence" value="ECO:0007669"/>
    <property type="project" value="TreeGrafter"/>
</dbReference>
<feature type="compositionally biased region" description="Acidic residues" evidence="9">
    <location>
        <begin position="208"/>
        <end position="221"/>
    </location>
</feature>
<dbReference type="InterPro" id="IPR018328">
    <property type="entry name" value="Rad4_beta-hairpin_dom3"/>
</dbReference>
<dbReference type="SMART" id="SM01030">
    <property type="entry name" value="BHD_1"/>
    <property type="match status" value="1"/>
</dbReference>
<feature type="compositionally biased region" description="Basic residues" evidence="9">
    <location>
        <begin position="129"/>
        <end position="138"/>
    </location>
</feature>
<feature type="compositionally biased region" description="Basic residues" evidence="9">
    <location>
        <begin position="54"/>
        <end position="65"/>
    </location>
</feature>
<accession>U5EEA4</accession>
<feature type="compositionally biased region" description="Low complexity" evidence="9">
    <location>
        <begin position="670"/>
        <end position="683"/>
    </location>
</feature>
<evidence type="ECO:0000256" key="5">
    <source>
        <dbReference type="ARBA" id="ARBA00023125"/>
    </source>
</evidence>
<evidence type="ECO:0000256" key="4">
    <source>
        <dbReference type="ARBA" id="ARBA00022763"/>
    </source>
</evidence>
<feature type="coiled-coil region" evidence="8">
    <location>
        <begin position="249"/>
        <end position="276"/>
    </location>
</feature>
<comment type="similarity">
    <text evidence="2">Belongs to the XPC family.</text>
</comment>
<dbReference type="PANTHER" id="PTHR12135:SF0">
    <property type="entry name" value="DNA REPAIR PROTEIN COMPLEMENTING XP-C CELLS"/>
    <property type="match status" value="1"/>
</dbReference>
<feature type="compositionally biased region" description="Low complexity" evidence="9">
    <location>
        <begin position="106"/>
        <end position="115"/>
    </location>
</feature>
<dbReference type="InterPro" id="IPR018026">
    <property type="entry name" value="DNA_repair_Rad4-like"/>
</dbReference>
<keyword evidence="7" id="KW-0539">Nucleus</keyword>
<feature type="compositionally biased region" description="Basic residues" evidence="9">
    <location>
        <begin position="290"/>
        <end position="301"/>
    </location>
</feature>
<evidence type="ECO:0000256" key="8">
    <source>
        <dbReference type="SAM" id="Coils"/>
    </source>
</evidence>
<dbReference type="Pfam" id="PF10404">
    <property type="entry name" value="BHD_2"/>
    <property type="match status" value="1"/>
</dbReference>
<dbReference type="AlphaFoldDB" id="U5EEA4"/>
<dbReference type="GO" id="GO:0000111">
    <property type="term" value="C:nucleotide-excision repair factor 2 complex"/>
    <property type="evidence" value="ECO:0007669"/>
    <property type="project" value="TreeGrafter"/>
</dbReference>
<dbReference type="GO" id="GO:0006298">
    <property type="term" value="P:mismatch repair"/>
    <property type="evidence" value="ECO:0007669"/>
    <property type="project" value="TreeGrafter"/>
</dbReference>
<feature type="region of interest" description="Disordered" evidence="9">
    <location>
        <begin position="670"/>
        <end position="723"/>
    </location>
</feature>
<sequence>SDEEYMDESSEQDFSASEDEWKPDKVDAKDSDDSDSEGSPEDANVDSENDVKIKSKSSKNKRTKINIRSIKSTSIRKKSVKKKLSNSLREKLYKMYRPPPKTVNGSSPTASTSSSFNQNLNDLLEKSKFNKPKTIKNKRLADETDTDSDSESSGDDNLVNPSKIDLNSTFFQSTSKNVSSSSQQSPEARKKNEEIHFDCNAGMNLSDSSDDEWEPEEEDEVEGPKASTSAELIKKLNKNSNEIFNFEPLANYEKQMEATKRKIQSKKSTHQRTEEETVNISELLAIGESKHKKKKKSTKHKHDSESDWEEVEVNQGETCAANPSKSVEIYLNTGDGNLAKKKSKEIDLDACIKRQINRVKRETQLYLHEVGVLCAIAHGNYLNTVMNSMRLLVKAFKLIPSPNCYPADRTNIKYFEQILGYFRKVIQLKEKTVYCKLEKLPKLETSLLLQLHTRAAICKRDYVLLFIILLRSVGIQCRLVMSLVVPPKKLPQSELCSITVKPKGTNDAEIGNKKEKDKKKSSRKIEPKKSSFNSKESSSKKSKSSRHSKEKEKSRKRKKSAHDLANIPQLDGNDDSVPSTSKKKRFEFEKVSSNKTPDRLPVAVKRRVGIDILSPSVQPSPRKTRKQRLELAQSKPNLSVLKKQMSTEKVTIQNDIKKLQKPNLASLKIKSAAASSSQATQSTPKPVRSTSQSPPFVEIPIDRRLFSTDDEDDNSGNGKTNKKKKEGVDLWVEVYAESEEKWITIDIFSNKIHSVETVRKAASNPISYVLAWNNDGSIKDVTPRYCPQYHTVTRKLRLDASWLTTVLRRYKQSKKTTRDKIEDRELEKLLLEKPLPQSIAEYKNHPLYALKRHLLKFEGIYPPDAPPMGFIRDEPVYARECVHVLHSREIWLKQARTVKMYESPYKIVTARPKYDRAKGEMMKGLPLELFGYWQTKEYEPPTAEDGVVPRNAYGNVELFKKCMLPKKTVHLQLPGLNRICKKLQIDCAPAVVGFDFHGGSSHPVYDGFVVCEEFNDIVVDAWNEDMVEQERKEHEKNEKRIYGNWKKLIKGLLIRKKLQNKYNFDNL</sequence>
<dbReference type="GO" id="GO:0003684">
    <property type="term" value="F:damaged DNA binding"/>
    <property type="evidence" value="ECO:0007669"/>
    <property type="project" value="InterPro"/>
</dbReference>
<feature type="compositionally biased region" description="Basic and acidic residues" evidence="9">
    <location>
        <begin position="505"/>
        <end position="515"/>
    </location>
</feature>
<dbReference type="InterPro" id="IPR036985">
    <property type="entry name" value="Transglutaminase-like_sf"/>
</dbReference>
<keyword evidence="8" id="KW-0175">Coiled coil</keyword>
<evidence type="ECO:0000259" key="11">
    <source>
        <dbReference type="SMART" id="SM01031"/>
    </source>
</evidence>
<keyword evidence="4" id="KW-0227">DNA damage</keyword>
<proteinExistence type="evidence at transcript level"/>
<keyword evidence="3" id="KW-0597">Phosphoprotein</keyword>
<evidence type="ECO:0000256" key="9">
    <source>
        <dbReference type="SAM" id="MobiDB-lite"/>
    </source>
</evidence>
<dbReference type="EMBL" id="GANO01004388">
    <property type="protein sequence ID" value="JAB55483.1"/>
    <property type="molecule type" value="mRNA"/>
</dbReference>
<dbReference type="FunFam" id="2.20.20.110:FF:000001">
    <property type="entry name" value="DNA repair protein complementing XP-C cells"/>
    <property type="match status" value="1"/>
</dbReference>
<evidence type="ECO:0000256" key="2">
    <source>
        <dbReference type="ARBA" id="ARBA00009525"/>
    </source>
</evidence>
<feature type="region of interest" description="Disordered" evidence="9">
    <location>
        <begin position="1"/>
        <end position="228"/>
    </location>
</feature>
<organism evidence="13">
    <name type="scientific">Corethrella appendiculata</name>
    <dbReference type="NCBI Taxonomy" id="1370023"/>
    <lineage>
        <taxon>Eukaryota</taxon>
        <taxon>Metazoa</taxon>
        <taxon>Ecdysozoa</taxon>
        <taxon>Arthropoda</taxon>
        <taxon>Hexapoda</taxon>
        <taxon>Insecta</taxon>
        <taxon>Pterygota</taxon>
        <taxon>Neoptera</taxon>
        <taxon>Endopterygota</taxon>
        <taxon>Diptera</taxon>
        <taxon>Nematocera</taxon>
        <taxon>Culicoidea</taxon>
        <taxon>Chaoboridae</taxon>
        <taxon>Corethrella</taxon>
    </lineage>
</organism>
<dbReference type="GO" id="GO:0006289">
    <property type="term" value="P:nucleotide-excision repair"/>
    <property type="evidence" value="ECO:0007669"/>
    <property type="project" value="InterPro"/>
</dbReference>
<dbReference type="NCBIfam" id="TIGR00605">
    <property type="entry name" value="rad4"/>
    <property type="match status" value="1"/>
</dbReference>
<dbReference type="InterPro" id="IPR004583">
    <property type="entry name" value="DNA_repair_Rad4"/>
</dbReference>
<evidence type="ECO:0000256" key="1">
    <source>
        <dbReference type="ARBA" id="ARBA00004123"/>
    </source>
</evidence>
<keyword evidence="5" id="KW-0238">DNA-binding</keyword>
<feature type="compositionally biased region" description="Acidic residues" evidence="9">
    <location>
        <begin position="32"/>
        <end position="48"/>
    </location>
</feature>
<evidence type="ECO:0000313" key="13">
    <source>
        <dbReference type="EMBL" id="JAB55483.1"/>
    </source>
</evidence>
<dbReference type="SMART" id="SM01032">
    <property type="entry name" value="BHD_3"/>
    <property type="match status" value="1"/>
</dbReference>
<feature type="domain" description="Rad4 beta-hairpin" evidence="10">
    <location>
        <begin position="831"/>
        <end position="883"/>
    </location>
</feature>
<protein>
    <submittedName>
        <fullName evidence="13">Putative nucleotide excision repair complex xpc-hr23b subunit xpc/dpb11</fullName>
    </submittedName>
</protein>
<feature type="compositionally biased region" description="Basic and acidic residues" evidence="9">
    <location>
        <begin position="19"/>
        <end position="31"/>
    </location>
</feature>
<dbReference type="InterPro" id="IPR018326">
    <property type="entry name" value="Rad4_beta-hairpin_dom1"/>
</dbReference>
<dbReference type="PANTHER" id="PTHR12135">
    <property type="entry name" value="DNA REPAIR PROTEIN XP-C / RAD4"/>
    <property type="match status" value="1"/>
</dbReference>
<dbReference type="SMART" id="SM01031">
    <property type="entry name" value="BHD_2"/>
    <property type="match status" value="1"/>
</dbReference>
<dbReference type="Gene3D" id="2.20.20.110">
    <property type="entry name" value="Rad4, beta-hairpin domain BHD1"/>
    <property type="match status" value="1"/>
</dbReference>